<dbReference type="PANTHER" id="PTHR43053:SF4">
    <property type="entry name" value="MYOGENESIS-REGULATING GLYCOSIDASE"/>
    <property type="match status" value="1"/>
</dbReference>
<dbReference type="Gene3D" id="2.60.40.1180">
    <property type="entry name" value="Golgi alpha-mannosidase II"/>
    <property type="match status" value="1"/>
</dbReference>
<dbReference type="Proteomes" id="UP000576082">
    <property type="component" value="Unassembled WGS sequence"/>
</dbReference>
<accession>A0A7X9RYK5</accession>
<feature type="domain" description="Glycoside hydrolase family 31 TIM barrel" evidence="5">
    <location>
        <begin position="150"/>
        <end position="419"/>
    </location>
</feature>
<comment type="caution">
    <text evidence="7">The sequence shown here is derived from an EMBL/GenBank/DDBJ whole genome shotgun (WGS) entry which is preliminary data.</text>
</comment>
<proteinExistence type="inferred from homology"/>
<dbReference type="SUPFAM" id="SSF51011">
    <property type="entry name" value="Glycosyl hydrolase domain"/>
    <property type="match status" value="1"/>
</dbReference>
<dbReference type="AlphaFoldDB" id="A0A7X9RYK5"/>
<keyword evidence="3 4" id="KW-0326">Glycosidase</keyword>
<dbReference type="InterPro" id="IPR048395">
    <property type="entry name" value="Glyco_hydro_31_C"/>
</dbReference>
<dbReference type="InterPro" id="IPR013780">
    <property type="entry name" value="Glyco_hydro_b"/>
</dbReference>
<comment type="similarity">
    <text evidence="1 4">Belongs to the glycosyl hydrolase 31 family.</text>
</comment>
<organism evidence="7 8">
    <name type="scientific">Flammeovirga aprica JL-4</name>
    <dbReference type="NCBI Taxonomy" id="694437"/>
    <lineage>
        <taxon>Bacteria</taxon>
        <taxon>Pseudomonadati</taxon>
        <taxon>Bacteroidota</taxon>
        <taxon>Cytophagia</taxon>
        <taxon>Cytophagales</taxon>
        <taxon>Flammeovirgaceae</taxon>
        <taxon>Flammeovirga</taxon>
    </lineage>
</organism>
<dbReference type="RefSeq" id="WP_169659337.1">
    <property type="nucleotide sequence ID" value="NZ_JABANE010000086.1"/>
</dbReference>
<evidence type="ECO:0000313" key="8">
    <source>
        <dbReference type="Proteomes" id="UP000576082"/>
    </source>
</evidence>
<reference evidence="7 8" key="1">
    <citation type="submission" date="2020-04" db="EMBL/GenBank/DDBJ databases">
        <title>Flammeovirga sp. SR4, a novel species isolated from seawater.</title>
        <authorList>
            <person name="Wang X."/>
        </authorList>
    </citation>
    <scope>NUCLEOTIDE SEQUENCE [LARGE SCALE GENOMIC DNA]</scope>
    <source>
        <strain evidence="7 8">ATCC 23126</strain>
    </source>
</reference>
<dbReference type="InterPro" id="IPR050985">
    <property type="entry name" value="Alpha-glycosidase_related"/>
</dbReference>
<evidence type="ECO:0000256" key="4">
    <source>
        <dbReference type="RuleBase" id="RU361185"/>
    </source>
</evidence>
<dbReference type="PANTHER" id="PTHR43053">
    <property type="entry name" value="GLYCOSIDASE FAMILY 31"/>
    <property type="match status" value="1"/>
</dbReference>
<gene>
    <name evidence="7" type="ORF">HHU12_24310</name>
</gene>
<dbReference type="Pfam" id="PF21365">
    <property type="entry name" value="Glyco_hydro_31_3rd"/>
    <property type="match status" value="1"/>
</dbReference>
<dbReference type="Gene3D" id="3.20.20.80">
    <property type="entry name" value="Glycosidases"/>
    <property type="match status" value="1"/>
</dbReference>
<name>A0A7X9RYK5_9BACT</name>
<dbReference type="SUPFAM" id="SSF51445">
    <property type="entry name" value="(Trans)glycosidases"/>
    <property type="match status" value="1"/>
</dbReference>
<dbReference type="Pfam" id="PF01055">
    <property type="entry name" value="Glyco_hydro_31_2nd"/>
    <property type="match status" value="1"/>
</dbReference>
<keyword evidence="2 4" id="KW-0378">Hydrolase</keyword>
<evidence type="ECO:0000256" key="2">
    <source>
        <dbReference type="ARBA" id="ARBA00022801"/>
    </source>
</evidence>
<dbReference type="InterPro" id="IPR017853">
    <property type="entry name" value="GH"/>
</dbReference>
<protein>
    <submittedName>
        <fullName evidence="7">Glycoside hydrolase</fullName>
    </submittedName>
</protein>
<evidence type="ECO:0000259" key="5">
    <source>
        <dbReference type="Pfam" id="PF01055"/>
    </source>
</evidence>
<feature type="domain" description="Glycosyl hydrolase family 31 C-terminal" evidence="6">
    <location>
        <begin position="460"/>
        <end position="539"/>
    </location>
</feature>
<dbReference type="GO" id="GO:0004553">
    <property type="term" value="F:hydrolase activity, hydrolyzing O-glycosyl compounds"/>
    <property type="evidence" value="ECO:0007669"/>
    <property type="project" value="InterPro"/>
</dbReference>
<evidence type="ECO:0000256" key="1">
    <source>
        <dbReference type="ARBA" id="ARBA00007806"/>
    </source>
</evidence>
<dbReference type="InterPro" id="IPR000322">
    <property type="entry name" value="Glyco_hydro_31_TIM"/>
</dbReference>
<keyword evidence="8" id="KW-1185">Reference proteome</keyword>
<dbReference type="CDD" id="cd06592">
    <property type="entry name" value="GH31_NET37"/>
    <property type="match status" value="1"/>
</dbReference>
<dbReference type="GO" id="GO:0005975">
    <property type="term" value="P:carbohydrate metabolic process"/>
    <property type="evidence" value="ECO:0007669"/>
    <property type="project" value="InterPro"/>
</dbReference>
<dbReference type="EMBL" id="JABANE010000086">
    <property type="protein sequence ID" value="NME71115.1"/>
    <property type="molecule type" value="Genomic_DNA"/>
</dbReference>
<sequence>MRLIQKKIVLLILCFGFSLVKAQSKKEVKLNIDEGEYWWGGLSSLGHTMPYDQTTVFEWDLWGDNKGNQAQPLLLSSKGRYVWSESPIKYVFNKGLLTVTVREGEIETGKSGETLKSVYEFVSKKYFPSNGEIPAEIMFTHPQYNTWIELMYEQTEEDILKYAQSIIDNGYPPGVLMIDDNWQEDYGVWQFSSKRFKDPKGMVQKLHAMGFQVMLWVCPFVSPDSQMFRKLAEEGKLLLDPEKQQNILWANTTNKVVAVRWWNGFSACLDLSNPDTQKWFQDQLDLLVKDYGVDGFKFDAGDARFYKDGVISKIESTPNDHTTYFAKIGLEYPLNEYRASWKMAGLPLAQRLRDKNHHWEDLKKLLGDQMAQSVMGYAYTCPDMIGGGQYTSFLKLDEIDQELVVRSAQVHALMPMMQFSVSPWRVLSAENAALCKQAALLHESMGAHFVNLAKEASQTGEPIVKPMALAFPTGNYETIKDQFVLGNNIIVAPVLEKGAREREVVLPKGKWEDVDGKVYKGGKTIVVDAPLHVLPYFKKR</sequence>
<evidence type="ECO:0000313" key="7">
    <source>
        <dbReference type="EMBL" id="NME71115.1"/>
    </source>
</evidence>
<evidence type="ECO:0000259" key="6">
    <source>
        <dbReference type="Pfam" id="PF21365"/>
    </source>
</evidence>
<evidence type="ECO:0000256" key="3">
    <source>
        <dbReference type="ARBA" id="ARBA00023295"/>
    </source>
</evidence>